<evidence type="ECO:0000313" key="6">
    <source>
        <dbReference type="EMBL" id="OJT10802.1"/>
    </source>
</evidence>
<protein>
    <recommendedName>
        <fullName evidence="5">MYND-type domain-containing protein</fullName>
    </recommendedName>
</protein>
<dbReference type="GO" id="GO:0008270">
    <property type="term" value="F:zinc ion binding"/>
    <property type="evidence" value="ECO:0007669"/>
    <property type="project" value="UniProtKB-KW"/>
</dbReference>
<dbReference type="STRING" id="154538.A0A1M2VTG3"/>
<dbReference type="EMBL" id="MNAD01000731">
    <property type="protein sequence ID" value="OJT10802.1"/>
    <property type="molecule type" value="Genomic_DNA"/>
</dbReference>
<organism evidence="6 7">
    <name type="scientific">Trametes pubescens</name>
    <name type="common">White-rot fungus</name>
    <dbReference type="NCBI Taxonomy" id="154538"/>
    <lineage>
        <taxon>Eukaryota</taxon>
        <taxon>Fungi</taxon>
        <taxon>Dikarya</taxon>
        <taxon>Basidiomycota</taxon>
        <taxon>Agaricomycotina</taxon>
        <taxon>Agaricomycetes</taxon>
        <taxon>Polyporales</taxon>
        <taxon>Polyporaceae</taxon>
        <taxon>Trametes</taxon>
    </lineage>
</organism>
<dbReference type="PROSITE" id="PS50865">
    <property type="entry name" value="ZF_MYND_2"/>
    <property type="match status" value="1"/>
</dbReference>
<reference evidence="6 7" key="1">
    <citation type="submission" date="2016-10" db="EMBL/GenBank/DDBJ databases">
        <title>Genome sequence of the basidiomycete white-rot fungus Trametes pubescens.</title>
        <authorList>
            <person name="Makela M.R."/>
            <person name="Granchi Z."/>
            <person name="Peng M."/>
            <person name="De Vries R.P."/>
            <person name="Grigoriev I."/>
            <person name="Riley R."/>
            <person name="Hilden K."/>
        </authorList>
    </citation>
    <scope>NUCLEOTIDE SEQUENCE [LARGE SCALE GENOMIC DNA]</scope>
    <source>
        <strain evidence="6 7">FBCC735</strain>
    </source>
</reference>
<evidence type="ECO:0000256" key="1">
    <source>
        <dbReference type="ARBA" id="ARBA00022723"/>
    </source>
</evidence>
<evidence type="ECO:0000256" key="3">
    <source>
        <dbReference type="ARBA" id="ARBA00022833"/>
    </source>
</evidence>
<keyword evidence="3" id="KW-0862">Zinc</keyword>
<dbReference type="Gene3D" id="6.10.140.2220">
    <property type="match status" value="1"/>
</dbReference>
<dbReference type="OrthoDB" id="2757990at2759"/>
<name>A0A1M2VTG3_TRAPU</name>
<comment type="caution">
    <text evidence="6">The sequence shown here is derived from an EMBL/GenBank/DDBJ whole genome shotgun (WGS) entry which is preliminary data.</text>
</comment>
<evidence type="ECO:0000313" key="7">
    <source>
        <dbReference type="Proteomes" id="UP000184267"/>
    </source>
</evidence>
<dbReference type="AlphaFoldDB" id="A0A1M2VTG3"/>
<evidence type="ECO:0000256" key="4">
    <source>
        <dbReference type="PROSITE-ProRule" id="PRU00134"/>
    </source>
</evidence>
<dbReference type="Pfam" id="PF01753">
    <property type="entry name" value="zf-MYND"/>
    <property type="match status" value="1"/>
</dbReference>
<feature type="domain" description="MYND-type" evidence="5">
    <location>
        <begin position="18"/>
        <end position="59"/>
    </location>
</feature>
<accession>A0A1M2VTG3</accession>
<dbReference type="OMA" id="WWTVEEY"/>
<dbReference type="SUPFAM" id="SSF144232">
    <property type="entry name" value="HIT/MYND zinc finger-like"/>
    <property type="match status" value="1"/>
</dbReference>
<proteinExistence type="predicted"/>
<dbReference type="Proteomes" id="UP000184267">
    <property type="component" value="Unassembled WGS sequence"/>
</dbReference>
<evidence type="ECO:0000259" key="5">
    <source>
        <dbReference type="PROSITE" id="PS50865"/>
    </source>
</evidence>
<keyword evidence="7" id="KW-1185">Reference proteome</keyword>
<sequence>MASQNDRATGRADPLRRCDQCRKPQGEYVKLKRCARCSTGVYCSKECQKAAWAIHNESNADTELRHLRNAEVHRFGFQTMDEVPRVLKDFIVSHSWALHAYTRAELLLRGGPGHMHDPPKLLEIHLKCLCSSGYSATTNPALIFKFLSTRWWTVEEYTSDPDRARSWQNFAPTLEVAHTRGSRGSHFFGMLPVVYTVEDVHSLHVINLYAQHQPTPLFGGHDEESRRRLLTNGLALCVASINLGLPLRDAEGQLIPELLPGRFVRSKGRWVWEPLFTDWAQYLDGPRGIAAVDDMLVQCDHEHIDIQRLLFFLGLL</sequence>
<keyword evidence="1" id="KW-0479">Metal-binding</keyword>
<gene>
    <name evidence="6" type="ORF">TRAPUB_12671</name>
</gene>
<evidence type="ECO:0000256" key="2">
    <source>
        <dbReference type="ARBA" id="ARBA00022771"/>
    </source>
</evidence>
<dbReference type="InterPro" id="IPR002893">
    <property type="entry name" value="Znf_MYND"/>
</dbReference>
<keyword evidence="2 4" id="KW-0863">Zinc-finger</keyword>